<dbReference type="PANTHER" id="PTHR38045">
    <property type="entry name" value="CHROMOSOME 1, WHOLE GENOME SHOTGUN SEQUENCE"/>
    <property type="match status" value="1"/>
</dbReference>
<dbReference type="EMBL" id="JAACJN010000061">
    <property type="protein sequence ID" value="KAF5381172.1"/>
    <property type="molecule type" value="Genomic_DNA"/>
</dbReference>
<evidence type="ECO:0000313" key="4">
    <source>
        <dbReference type="Proteomes" id="UP000518752"/>
    </source>
</evidence>
<comment type="caution">
    <text evidence="3">The sequence shown here is derived from an EMBL/GenBank/DDBJ whole genome shotgun (WGS) entry which is preliminary data.</text>
</comment>
<feature type="domain" description="Heparinase II/III-like C-terminal" evidence="2">
    <location>
        <begin position="489"/>
        <end position="695"/>
    </location>
</feature>
<dbReference type="Pfam" id="PF07940">
    <property type="entry name" value="Hepar_II_III_C"/>
    <property type="match status" value="1"/>
</dbReference>
<comment type="subcellular location">
    <subcellularLocation>
        <location evidence="1">Cell envelope</location>
    </subcellularLocation>
</comment>
<organism evidence="3 4">
    <name type="scientific">Collybiopsis confluens</name>
    <dbReference type="NCBI Taxonomy" id="2823264"/>
    <lineage>
        <taxon>Eukaryota</taxon>
        <taxon>Fungi</taxon>
        <taxon>Dikarya</taxon>
        <taxon>Basidiomycota</taxon>
        <taxon>Agaricomycotina</taxon>
        <taxon>Agaricomycetes</taxon>
        <taxon>Agaricomycetidae</taxon>
        <taxon>Agaricales</taxon>
        <taxon>Marasmiineae</taxon>
        <taxon>Omphalotaceae</taxon>
        <taxon>Collybiopsis</taxon>
    </lineage>
</organism>
<dbReference type="Gene3D" id="1.50.10.100">
    <property type="entry name" value="Chondroitin AC/alginate lyase"/>
    <property type="match status" value="1"/>
</dbReference>
<dbReference type="PANTHER" id="PTHR38045:SF1">
    <property type="entry name" value="HEPARINASE II_III-LIKE PROTEIN"/>
    <property type="match status" value="1"/>
</dbReference>
<evidence type="ECO:0000259" key="2">
    <source>
        <dbReference type="Pfam" id="PF07940"/>
    </source>
</evidence>
<dbReference type="OrthoDB" id="3476529at2759"/>
<dbReference type="InterPro" id="IPR012480">
    <property type="entry name" value="Hepar_II_III_C"/>
</dbReference>
<proteinExistence type="predicted"/>
<dbReference type="Proteomes" id="UP000518752">
    <property type="component" value="Unassembled WGS sequence"/>
</dbReference>
<protein>
    <recommendedName>
        <fullName evidence="2">Heparinase II/III-like C-terminal domain-containing protein</fullName>
    </recommendedName>
</protein>
<accession>A0A8H5M571</accession>
<dbReference type="Gene3D" id="2.70.98.70">
    <property type="match status" value="1"/>
</dbReference>
<evidence type="ECO:0000313" key="3">
    <source>
        <dbReference type="EMBL" id="KAF5381172.1"/>
    </source>
</evidence>
<keyword evidence="4" id="KW-1185">Reference proteome</keyword>
<dbReference type="InterPro" id="IPR008929">
    <property type="entry name" value="Chondroitin_lyas"/>
</dbReference>
<name>A0A8H5M571_9AGAR</name>
<evidence type="ECO:0000256" key="1">
    <source>
        <dbReference type="ARBA" id="ARBA00004196"/>
    </source>
</evidence>
<gene>
    <name evidence="3" type="ORF">D9757_009424</name>
</gene>
<dbReference type="AlphaFoldDB" id="A0A8H5M571"/>
<reference evidence="3 4" key="1">
    <citation type="journal article" date="2020" name="ISME J.">
        <title>Uncovering the hidden diversity of litter-decomposition mechanisms in mushroom-forming fungi.</title>
        <authorList>
            <person name="Floudas D."/>
            <person name="Bentzer J."/>
            <person name="Ahren D."/>
            <person name="Johansson T."/>
            <person name="Persson P."/>
            <person name="Tunlid A."/>
        </authorList>
    </citation>
    <scope>NUCLEOTIDE SEQUENCE [LARGE SCALE GENOMIC DNA]</scope>
    <source>
        <strain evidence="3 4">CBS 406.79</strain>
    </source>
</reference>
<dbReference type="GO" id="GO:0016829">
    <property type="term" value="F:lyase activity"/>
    <property type="evidence" value="ECO:0007669"/>
    <property type="project" value="InterPro"/>
</dbReference>
<sequence length="766" mass="82693">MTTRRNRWIRLGIPLAVLIVIILAAVLGGVLGSRAHHNNSRSSSQSAASASAAASSSAAAANSAKAELGIYPISTDSQWMVPIYPSTTNPAAFSTPTFLPASASAVNAWPTDTFSPSSPAPTSVRTDRPRLIAPAYKWAALPSLISADPYLKSWNDTIFRNVSQYMTLPPVVYHLDNSSGILDNSREVKMRIKAFAYVYRFTNDSSVLDRAWSEVSNVFSSSFGPSTDKWNSGHFLDLAEMSAALAIAYDWLYNAWSSDQRGQILNALNTFGLNYGAAAYTDPSVTYAWWKTNTDGNWNCVCNSGIVLAALAVLGDDTTGNAQTILSLSNAINSAKTNCAQAVSTDGTWAETANYWYFGTTGHAEMASALMTATGSDYGLLTGTKDSPSANANLFKTGDFHMSVFGMTSLFNYGDHGPNKFSTTANSMMLYGQVLNQPRYQLFQRDQADAAEPWSMFWYDPSVAGAYWDGRALDMNFDDSLDQWVAMRSSWTDQRGLYLAMKAGQTSGTAHQNHNDLDAGDFVLDALGTRWAGELGSGDYNAPNYFVGENQGDPRWTYYRKMTEGQNTILVNRANQLVTAKPTILGYGSSGTVQGDTTVVQVGEDDTAFWVADLSSAYSAQNVQSVKRGVRTLNGRRQVLIQDEIGGATTAWQWRMHTNATVSLSGTSALLSLDGETMKIDILSPPSGAVFSTSDAVRFDTDVTPPAPDQSNPGVMVLIVEVQPGSGTTTLEILFSPQWNDGGSEVGSGQVKSVALSDWTLTSHNN</sequence>
<dbReference type="SUPFAM" id="SSF48230">
    <property type="entry name" value="Chondroitin AC/alginate lyase"/>
    <property type="match status" value="1"/>
</dbReference>